<keyword evidence="4 6" id="KW-0863">Zinc-finger</keyword>
<feature type="region of interest" description="Disordered" evidence="7">
    <location>
        <begin position="913"/>
        <end position="940"/>
    </location>
</feature>
<keyword evidence="3" id="KW-0677">Repeat</keyword>
<reference evidence="9" key="1">
    <citation type="submission" date="2021-02" db="EMBL/GenBank/DDBJ databases">
        <authorList>
            <person name="Nowell W R."/>
        </authorList>
    </citation>
    <scope>NUCLEOTIDE SEQUENCE</scope>
</reference>
<feature type="compositionally biased region" description="Basic residues" evidence="7">
    <location>
        <begin position="113"/>
        <end position="124"/>
    </location>
</feature>
<dbReference type="SUPFAM" id="SSF90229">
    <property type="entry name" value="CCCH zinc finger"/>
    <property type="match status" value="2"/>
</dbReference>
<feature type="compositionally biased region" description="Polar residues" evidence="7">
    <location>
        <begin position="178"/>
        <end position="199"/>
    </location>
</feature>
<keyword evidence="5 6" id="KW-0862">Zinc</keyword>
<dbReference type="GO" id="GO:0045892">
    <property type="term" value="P:negative regulation of DNA-templated transcription"/>
    <property type="evidence" value="ECO:0007669"/>
    <property type="project" value="InterPro"/>
</dbReference>
<evidence type="ECO:0000256" key="7">
    <source>
        <dbReference type="SAM" id="MobiDB-lite"/>
    </source>
</evidence>
<sequence>MDKMITSSERTSQTLDKHVGDSTDSDNEEKEDGELEEGEVEEEFDETPQQKDDAKENNRENNSANDSTTEQDSSIDMNNHSNMGSQKFRRREYHHHHLGQQRLNNTGGQQDKRNKHEQRRKRRHSGEERDDRNRRPFKRGRFRGGPLPDLNEDGDEDDMMGPTWPPRGPNRGQRKQQSDIMSNENSENTETTDQLSSINPLMESKSEQSIPSDETTSPVNDTNDDENINTDEKQDRSNRSRLSRTNQQQNPMNIENRGRRYYDGNTNSNNNNPNNRRSNDRSSWQDRSGNNNSGNNSNSNNNQRFRSDTGSSTNHNPPLCKFFVENRCMKGNECLFSHDFKPQKKMEVCKYYVQNKGYCQKNDLCPYLHGEFPCKFFHTGTKDCMQGDRCKFSHDSIANDDIRFAFERFLNDSDEMNRQNRANTNANMHHNTNPPTVNFDVMNAPPLPPPPPVPGSLTDPSNFPMIPNLMDLLLRNAPLAAVPTSMDTTHTSNTETTATTINATQSSPPAQRPNLFSDTLSTEKTDNEESLTNKMTSSTTNSTSPSSSSSTQNATSSVDNTPSTTVTTVAASTSSVTTTTTNATCPLPLPPATMNNPNMNLPSPFGRLPPPNLTRPPSSLLPPPPPHNLFHMNNLGAGRVPIMFPTNNGLPLPPPPPNTLYPMKLLGKISKTKHLFMYKIYYVFCFCDYLAQAAALAAVNAAVATNFTNAPHHHPQSPSPHLGRDIDERDRQSSTTMRGDIDERPSDVYNRPTTNLGHLQAPTNLSSPNPSSPTLTLTDEHLKTKSIQDIFRPPKSTPIDALSNPTPPNPTVGPSFDFISMLEQLKQPRQMQSVDASHDSLEIRSSSNQSSVYILRPVLVSFKPYQLPDKLTDPRIGKYQEKMFQWSEQARLERFKVPTLPSNNYSVPLRMQQQQQQQQQLQPQTLINDTNSSRDPRLLRNSVTSSKIGVSILPTLSTFVRPHDNIL</sequence>
<dbReference type="Pfam" id="PF14608">
    <property type="entry name" value="zf-CCCH_2"/>
    <property type="match status" value="2"/>
</dbReference>
<feature type="domain" description="C3H1-type" evidence="8">
    <location>
        <begin position="314"/>
        <end position="341"/>
    </location>
</feature>
<dbReference type="EMBL" id="CAJNYT010000121">
    <property type="protein sequence ID" value="CAF3330786.1"/>
    <property type="molecule type" value="Genomic_DNA"/>
</dbReference>
<dbReference type="InterPro" id="IPR000571">
    <property type="entry name" value="Znf_CCCH"/>
</dbReference>
<gene>
    <name evidence="9" type="ORF">GRG538_LOCUS3520</name>
</gene>
<dbReference type="InterPro" id="IPR054361">
    <property type="entry name" value="Znf-CCCH_ZC3H4/6/8"/>
</dbReference>
<feature type="zinc finger region" description="C3H1-type" evidence="6">
    <location>
        <begin position="314"/>
        <end position="341"/>
    </location>
</feature>
<evidence type="ECO:0000256" key="6">
    <source>
        <dbReference type="PROSITE-ProRule" id="PRU00723"/>
    </source>
</evidence>
<feature type="compositionally biased region" description="Basic residues" evidence="7">
    <location>
        <begin position="87"/>
        <end position="99"/>
    </location>
</feature>
<feature type="compositionally biased region" description="Basic and acidic residues" evidence="7">
    <location>
        <begin position="722"/>
        <end position="732"/>
    </location>
</feature>
<feature type="compositionally biased region" description="Polar residues" evidence="7">
    <location>
        <begin position="1"/>
        <end position="14"/>
    </location>
</feature>
<dbReference type="InterPro" id="IPR045124">
    <property type="entry name" value="Su(sable)-like"/>
</dbReference>
<feature type="compositionally biased region" description="Polar residues" evidence="7">
    <location>
        <begin position="207"/>
        <end position="219"/>
    </location>
</feature>
<evidence type="ECO:0000313" key="9">
    <source>
        <dbReference type="EMBL" id="CAF3330786.1"/>
    </source>
</evidence>
<accession>A0A817UJY8</accession>
<protein>
    <recommendedName>
        <fullName evidence="8">C3H1-type domain-containing protein</fullName>
    </recommendedName>
</protein>
<evidence type="ECO:0000256" key="2">
    <source>
        <dbReference type="ARBA" id="ARBA00022723"/>
    </source>
</evidence>
<feature type="compositionally biased region" description="Low complexity" evidence="7">
    <location>
        <begin position="288"/>
        <end position="302"/>
    </location>
</feature>
<dbReference type="SMART" id="SM00356">
    <property type="entry name" value="ZnF_C3H1"/>
    <property type="match status" value="3"/>
</dbReference>
<name>A0A817UJY8_9BILA</name>
<dbReference type="PROSITE" id="PS50103">
    <property type="entry name" value="ZF_C3H1"/>
    <property type="match status" value="3"/>
</dbReference>
<feature type="zinc finger region" description="C3H1-type" evidence="6">
    <location>
        <begin position="343"/>
        <end position="372"/>
    </location>
</feature>
<proteinExistence type="predicted"/>
<feature type="compositionally biased region" description="Low complexity" evidence="7">
    <location>
        <begin position="265"/>
        <end position="276"/>
    </location>
</feature>
<dbReference type="Gene3D" id="4.10.1000.10">
    <property type="entry name" value="Zinc finger, CCCH-type"/>
    <property type="match status" value="1"/>
</dbReference>
<keyword evidence="1" id="KW-0597">Phosphoprotein</keyword>
<feature type="compositionally biased region" description="Polar residues" evidence="7">
    <location>
        <begin position="243"/>
        <end position="253"/>
    </location>
</feature>
<dbReference type="Proteomes" id="UP000663872">
    <property type="component" value="Unassembled WGS sequence"/>
</dbReference>
<evidence type="ECO:0000256" key="4">
    <source>
        <dbReference type="ARBA" id="ARBA00022771"/>
    </source>
</evidence>
<dbReference type="InterPro" id="IPR036855">
    <property type="entry name" value="Znf_CCCH_sf"/>
</dbReference>
<feature type="compositionally biased region" description="Basic and acidic residues" evidence="7">
    <location>
        <begin position="48"/>
        <end position="59"/>
    </location>
</feature>
<feature type="compositionally biased region" description="Acidic residues" evidence="7">
    <location>
        <begin position="150"/>
        <end position="159"/>
    </location>
</feature>
<feature type="compositionally biased region" description="Low complexity" evidence="7">
    <location>
        <begin position="913"/>
        <end position="924"/>
    </location>
</feature>
<feature type="compositionally biased region" description="Low complexity" evidence="7">
    <location>
        <begin position="530"/>
        <end position="572"/>
    </location>
</feature>
<dbReference type="GO" id="GO:0005634">
    <property type="term" value="C:nucleus"/>
    <property type="evidence" value="ECO:0007669"/>
    <property type="project" value="TreeGrafter"/>
</dbReference>
<evidence type="ECO:0000256" key="1">
    <source>
        <dbReference type="ARBA" id="ARBA00022553"/>
    </source>
</evidence>
<feature type="compositionally biased region" description="Acidic residues" evidence="7">
    <location>
        <begin position="23"/>
        <end position="46"/>
    </location>
</feature>
<feature type="domain" description="C3H1-type" evidence="8">
    <location>
        <begin position="373"/>
        <end position="397"/>
    </location>
</feature>
<dbReference type="PANTHER" id="PTHR13119:SF12">
    <property type="entry name" value="PROTEIN SUPPRESSOR OF SABLE"/>
    <property type="match status" value="1"/>
</dbReference>
<dbReference type="GO" id="GO:0003723">
    <property type="term" value="F:RNA binding"/>
    <property type="evidence" value="ECO:0007669"/>
    <property type="project" value="InterPro"/>
</dbReference>
<feature type="compositionally biased region" description="Low complexity" evidence="7">
    <location>
        <begin position="762"/>
        <end position="777"/>
    </location>
</feature>
<evidence type="ECO:0000313" key="10">
    <source>
        <dbReference type="Proteomes" id="UP000663872"/>
    </source>
</evidence>
<evidence type="ECO:0000259" key="8">
    <source>
        <dbReference type="PROSITE" id="PS50103"/>
    </source>
</evidence>
<keyword evidence="2 6" id="KW-0479">Metal-binding</keyword>
<evidence type="ECO:0000256" key="3">
    <source>
        <dbReference type="ARBA" id="ARBA00022737"/>
    </source>
</evidence>
<dbReference type="AlphaFoldDB" id="A0A817UJY8"/>
<feature type="region of interest" description="Disordered" evidence="7">
    <location>
        <begin position="1"/>
        <end position="313"/>
    </location>
</feature>
<dbReference type="GO" id="GO:0008270">
    <property type="term" value="F:zinc ion binding"/>
    <property type="evidence" value="ECO:0007669"/>
    <property type="project" value="UniProtKB-KW"/>
</dbReference>
<feature type="domain" description="C3H1-type" evidence="8">
    <location>
        <begin position="343"/>
        <end position="372"/>
    </location>
</feature>
<organism evidence="9 10">
    <name type="scientific">Rotaria socialis</name>
    <dbReference type="NCBI Taxonomy" id="392032"/>
    <lineage>
        <taxon>Eukaryota</taxon>
        <taxon>Metazoa</taxon>
        <taxon>Spiralia</taxon>
        <taxon>Gnathifera</taxon>
        <taxon>Rotifera</taxon>
        <taxon>Eurotatoria</taxon>
        <taxon>Bdelloidea</taxon>
        <taxon>Philodinida</taxon>
        <taxon>Philodinidae</taxon>
        <taxon>Rotaria</taxon>
    </lineage>
</organism>
<comment type="caution">
    <text evidence="9">The sequence shown here is derived from an EMBL/GenBank/DDBJ whole genome shotgun (WGS) entry which is preliminary data.</text>
</comment>
<feature type="compositionally biased region" description="Basic and acidic residues" evidence="7">
    <location>
        <begin position="125"/>
        <end position="134"/>
    </location>
</feature>
<dbReference type="PANTHER" id="PTHR13119">
    <property type="entry name" value="ZINC FINGER CCCH DOMAIN-CONTAINING PROTEI"/>
    <property type="match status" value="1"/>
</dbReference>
<feature type="zinc finger region" description="C3H1-type" evidence="6">
    <location>
        <begin position="373"/>
        <end position="397"/>
    </location>
</feature>
<feature type="region of interest" description="Disordered" evidence="7">
    <location>
        <begin position="523"/>
        <end position="572"/>
    </location>
</feature>
<dbReference type="Pfam" id="PF22623">
    <property type="entry name" value="zf-CCCH_9"/>
    <property type="match status" value="1"/>
</dbReference>
<evidence type="ECO:0000256" key="5">
    <source>
        <dbReference type="ARBA" id="ARBA00022833"/>
    </source>
</evidence>
<feature type="compositionally biased region" description="Polar residues" evidence="7">
    <location>
        <begin position="60"/>
        <end position="85"/>
    </location>
</feature>
<feature type="region of interest" description="Disordered" evidence="7">
    <location>
        <begin position="710"/>
        <end position="809"/>
    </location>
</feature>